<evidence type="ECO:0000313" key="12">
    <source>
        <dbReference type="EMBL" id="SDH30865.1"/>
    </source>
</evidence>
<dbReference type="AlphaFoldDB" id="A0A1G8BCC3"/>
<accession>A0A1G8BCC3</accession>
<evidence type="ECO:0000256" key="7">
    <source>
        <dbReference type="ARBA" id="ARBA00022989"/>
    </source>
</evidence>
<dbReference type="HAMAP" id="MF_00161">
    <property type="entry name" value="LspA"/>
    <property type="match status" value="1"/>
</dbReference>
<dbReference type="Proteomes" id="UP000199009">
    <property type="component" value="Chromosome I"/>
</dbReference>
<evidence type="ECO:0000256" key="9">
    <source>
        <dbReference type="HAMAP-Rule" id="MF_00161"/>
    </source>
</evidence>
<evidence type="ECO:0000256" key="3">
    <source>
        <dbReference type="ARBA" id="ARBA00022670"/>
    </source>
</evidence>
<feature type="region of interest" description="Disordered" evidence="11">
    <location>
        <begin position="175"/>
        <end position="247"/>
    </location>
</feature>
<feature type="active site" evidence="9">
    <location>
        <position position="129"/>
    </location>
</feature>
<keyword evidence="2 9" id="KW-1003">Cell membrane</keyword>
<keyword evidence="3 9" id="KW-0645">Protease</keyword>
<comment type="subcellular location">
    <subcellularLocation>
        <location evidence="9">Cell membrane</location>
        <topology evidence="9">Multi-pass membrane protein</topology>
    </subcellularLocation>
</comment>
<dbReference type="GO" id="GO:0005886">
    <property type="term" value="C:plasma membrane"/>
    <property type="evidence" value="ECO:0007669"/>
    <property type="project" value="UniProtKB-SubCell"/>
</dbReference>
<dbReference type="Pfam" id="PF01252">
    <property type="entry name" value="Peptidase_A8"/>
    <property type="match status" value="1"/>
</dbReference>
<comment type="similarity">
    <text evidence="1 9 10">Belongs to the peptidase A8 family.</text>
</comment>
<reference evidence="12 13" key="1">
    <citation type="submission" date="2016-10" db="EMBL/GenBank/DDBJ databases">
        <authorList>
            <person name="de Groot N.N."/>
        </authorList>
    </citation>
    <scope>NUCLEOTIDE SEQUENCE [LARGE SCALE GENOMIC DNA]</scope>
    <source>
        <strain evidence="12 13">DSM 23142</strain>
    </source>
</reference>
<dbReference type="InterPro" id="IPR001872">
    <property type="entry name" value="Peptidase_A8"/>
</dbReference>
<evidence type="ECO:0000256" key="5">
    <source>
        <dbReference type="ARBA" id="ARBA00022750"/>
    </source>
</evidence>
<dbReference type="PANTHER" id="PTHR33695:SF1">
    <property type="entry name" value="LIPOPROTEIN SIGNAL PEPTIDASE"/>
    <property type="match status" value="1"/>
</dbReference>
<dbReference type="PANTHER" id="PTHR33695">
    <property type="entry name" value="LIPOPROTEIN SIGNAL PEPTIDASE"/>
    <property type="match status" value="1"/>
</dbReference>
<feature type="transmembrane region" description="Helical" evidence="9">
    <location>
        <begin position="61"/>
        <end position="89"/>
    </location>
</feature>
<feature type="compositionally biased region" description="Basic and acidic residues" evidence="11">
    <location>
        <begin position="231"/>
        <end position="247"/>
    </location>
</feature>
<evidence type="ECO:0000256" key="1">
    <source>
        <dbReference type="ARBA" id="ARBA00006139"/>
    </source>
</evidence>
<comment type="catalytic activity">
    <reaction evidence="9">
        <text>Release of signal peptides from bacterial membrane prolipoproteins. Hydrolyzes -Xaa-Yaa-Zaa-|-(S,diacylglyceryl)Cys-, in which Xaa is hydrophobic (preferably Leu), and Yaa (Ala or Ser) and Zaa (Gly or Ala) have small, neutral side chains.</text>
        <dbReference type="EC" id="3.4.23.36"/>
    </reaction>
</comment>
<comment type="pathway">
    <text evidence="9">Protein modification; lipoprotein biosynthesis (signal peptide cleavage).</text>
</comment>
<evidence type="ECO:0000256" key="10">
    <source>
        <dbReference type="RuleBase" id="RU004181"/>
    </source>
</evidence>
<organism evidence="12 13">
    <name type="scientific">Microbacterium pygmaeum</name>
    <dbReference type="NCBI Taxonomy" id="370764"/>
    <lineage>
        <taxon>Bacteria</taxon>
        <taxon>Bacillati</taxon>
        <taxon>Actinomycetota</taxon>
        <taxon>Actinomycetes</taxon>
        <taxon>Micrococcales</taxon>
        <taxon>Microbacteriaceae</taxon>
        <taxon>Microbacterium</taxon>
    </lineage>
</organism>
<keyword evidence="7 9" id="KW-1133">Transmembrane helix</keyword>
<proteinExistence type="inferred from homology"/>
<comment type="caution">
    <text evidence="9">Lacks conserved residue(s) required for the propagation of feature annotation.</text>
</comment>
<keyword evidence="4 9" id="KW-0812">Transmembrane</keyword>
<dbReference type="STRING" id="370764.SAMN04489810_2778"/>
<dbReference type="RefSeq" id="WP_231917664.1">
    <property type="nucleotide sequence ID" value="NZ_LT629692.1"/>
</dbReference>
<keyword evidence="5 9" id="KW-0064">Aspartyl protease</keyword>
<name>A0A1G8BCC3_9MICO</name>
<evidence type="ECO:0000256" key="4">
    <source>
        <dbReference type="ARBA" id="ARBA00022692"/>
    </source>
</evidence>
<evidence type="ECO:0000313" key="13">
    <source>
        <dbReference type="Proteomes" id="UP000199009"/>
    </source>
</evidence>
<dbReference type="NCBIfam" id="TIGR00077">
    <property type="entry name" value="lspA"/>
    <property type="match status" value="1"/>
</dbReference>
<gene>
    <name evidence="9" type="primary">lspA</name>
    <name evidence="12" type="ORF">SAMN04489810_2778</name>
</gene>
<dbReference type="GO" id="GO:0006508">
    <property type="term" value="P:proteolysis"/>
    <property type="evidence" value="ECO:0007669"/>
    <property type="project" value="UniProtKB-KW"/>
</dbReference>
<dbReference type="UniPathway" id="UPA00665"/>
<dbReference type="EMBL" id="LT629692">
    <property type="protein sequence ID" value="SDH30865.1"/>
    <property type="molecule type" value="Genomic_DNA"/>
</dbReference>
<keyword evidence="6 9" id="KW-0378">Hydrolase</keyword>
<evidence type="ECO:0000256" key="11">
    <source>
        <dbReference type="SAM" id="MobiDB-lite"/>
    </source>
</evidence>
<feature type="transmembrane region" description="Helical" evidence="9">
    <location>
        <begin position="96"/>
        <end position="113"/>
    </location>
</feature>
<dbReference type="EC" id="3.4.23.36" evidence="9"/>
<sequence length="247" mass="26504">MPGRAPLPKAAAGITIAILALVVLAADQFSKYLALENLPLQETVPVLGDFLSLYLVKNPGAAFSFGAGATWIFTIALALVACVIVWLAATRVRSRLWAVVLGLLLGGVLGNLTDRLLREPGFGVGHVIDFINTPWMWFWTSPAIYNVADIFIVCDMILVALLVLIGVHMDGTREPRRARDEDETLLGAGDEVPPGGPVAGFGSEFPTADPSAGIPVDERGLPPLSESQQRAVEREADLEADQRRHDS</sequence>
<evidence type="ECO:0000256" key="8">
    <source>
        <dbReference type="ARBA" id="ARBA00023136"/>
    </source>
</evidence>
<dbReference type="PRINTS" id="PR00781">
    <property type="entry name" value="LIPOSIGPTASE"/>
</dbReference>
<feature type="transmembrane region" description="Helical" evidence="9">
    <location>
        <begin position="143"/>
        <end position="167"/>
    </location>
</feature>
<keyword evidence="8 9" id="KW-0472">Membrane</keyword>
<keyword evidence="13" id="KW-1185">Reference proteome</keyword>
<dbReference type="GO" id="GO:0004190">
    <property type="term" value="F:aspartic-type endopeptidase activity"/>
    <property type="evidence" value="ECO:0007669"/>
    <property type="project" value="UniProtKB-UniRule"/>
</dbReference>
<comment type="function">
    <text evidence="9">This protein specifically catalyzes the removal of signal peptides from prolipoproteins.</text>
</comment>
<protein>
    <recommendedName>
        <fullName evidence="9">Lipoprotein signal peptidase</fullName>
        <ecNumber evidence="9">3.4.23.36</ecNumber>
    </recommendedName>
    <alternativeName>
        <fullName evidence="9">Prolipoprotein signal peptidase</fullName>
    </alternativeName>
    <alternativeName>
        <fullName evidence="9">Signal peptidase II</fullName>
        <shortName evidence="9">SPase II</shortName>
    </alternativeName>
</protein>
<feature type="active site" evidence="9">
    <location>
        <position position="149"/>
    </location>
</feature>
<evidence type="ECO:0000256" key="2">
    <source>
        <dbReference type="ARBA" id="ARBA00022475"/>
    </source>
</evidence>
<evidence type="ECO:0000256" key="6">
    <source>
        <dbReference type="ARBA" id="ARBA00022801"/>
    </source>
</evidence>